<keyword evidence="1" id="KW-0472">Membrane</keyword>
<keyword evidence="3" id="KW-1185">Reference proteome</keyword>
<name>A0ABZ2PFB2_9NOCA</name>
<dbReference type="Proteomes" id="UP001432000">
    <property type="component" value="Chromosome"/>
</dbReference>
<reference evidence="2 3" key="1">
    <citation type="submission" date="2024-03" db="EMBL/GenBank/DDBJ databases">
        <title>Natural products discovery in diverse microorganisms through a two-stage MS feature dereplication strategy.</title>
        <authorList>
            <person name="Zhang R."/>
        </authorList>
    </citation>
    <scope>NUCLEOTIDE SEQUENCE [LARGE SCALE GENOMIC DNA]</scope>
    <source>
        <strain evidence="2 3">18930</strain>
    </source>
</reference>
<feature type="transmembrane region" description="Helical" evidence="1">
    <location>
        <begin position="34"/>
        <end position="52"/>
    </location>
</feature>
<feature type="transmembrane region" description="Helical" evidence="1">
    <location>
        <begin position="64"/>
        <end position="84"/>
    </location>
</feature>
<feature type="transmembrane region" description="Helical" evidence="1">
    <location>
        <begin position="104"/>
        <end position="124"/>
    </location>
</feature>
<sequence>MTSPAASLRGGAVGALTVTLAVAAHGVAGGGYPTGSATVFLLIVAVGVGAIASMPSPRSWRSQFAAVSGGLVLGQSASHIALAIGNPIEMMHGHSIVPSATMIGFHLAASAATAVLVCVAEALYGPITSIVRAVLDPPLPLPGITTGPFFVGISEKSSLQFFGTSISRRGPPVSV</sequence>
<evidence type="ECO:0000313" key="2">
    <source>
        <dbReference type="EMBL" id="WXG67800.1"/>
    </source>
</evidence>
<evidence type="ECO:0000256" key="1">
    <source>
        <dbReference type="SAM" id="Phobius"/>
    </source>
</evidence>
<accession>A0ABZ2PFB2</accession>
<gene>
    <name evidence="2" type="ORF">WDS16_21650</name>
</gene>
<keyword evidence="1" id="KW-1133">Transmembrane helix</keyword>
<evidence type="ECO:0000313" key="3">
    <source>
        <dbReference type="Proteomes" id="UP001432000"/>
    </source>
</evidence>
<protein>
    <submittedName>
        <fullName evidence="2">Uncharacterized protein</fullName>
    </submittedName>
</protein>
<organism evidence="2 3">
    <name type="scientific">Rhodococcus sovatensis</name>
    <dbReference type="NCBI Taxonomy" id="1805840"/>
    <lineage>
        <taxon>Bacteria</taxon>
        <taxon>Bacillati</taxon>
        <taxon>Actinomycetota</taxon>
        <taxon>Actinomycetes</taxon>
        <taxon>Mycobacteriales</taxon>
        <taxon>Nocardiaceae</taxon>
        <taxon>Rhodococcus</taxon>
    </lineage>
</organism>
<proteinExistence type="predicted"/>
<dbReference type="RefSeq" id="WP_338887589.1">
    <property type="nucleotide sequence ID" value="NZ_CP147846.1"/>
</dbReference>
<dbReference type="EMBL" id="CP147846">
    <property type="protein sequence ID" value="WXG67800.1"/>
    <property type="molecule type" value="Genomic_DNA"/>
</dbReference>
<keyword evidence="1" id="KW-0812">Transmembrane</keyword>